<protein>
    <submittedName>
        <fullName evidence="1">Acylneuraminate cytidylyltransferase family protein</fullName>
    </submittedName>
</protein>
<dbReference type="CDD" id="cd02513">
    <property type="entry name" value="CMP-NeuAc_Synthase"/>
    <property type="match status" value="1"/>
</dbReference>
<evidence type="ECO:0000313" key="2">
    <source>
        <dbReference type="Proteomes" id="UP001165287"/>
    </source>
</evidence>
<dbReference type="EMBL" id="JAIQUM010000043">
    <property type="protein sequence ID" value="MBZ5751968.1"/>
    <property type="molecule type" value="Genomic_DNA"/>
</dbReference>
<proteinExistence type="predicted"/>
<accession>A0ABS7UVG6</accession>
<dbReference type="Gene3D" id="3.90.550.10">
    <property type="entry name" value="Spore Coat Polysaccharide Biosynthesis Protein SpsA, Chain A"/>
    <property type="match status" value="1"/>
</dbReference>
<dbReference type="SUPFAM" id="SSF53448">
    <property type="entry name" value="Nucleotide-diphospho-sugar transferases"/>
    <property type="match status" value="1"/>
</dbReference>
<keyword evidence="1" id="KW-0548">Nucleotidyltransferase</keyword>
<dbReference type="Proteomes" id="UP001165287">
    <property type="component" value="Unassembled WGS sequence"/>
</dbReference>
<dbReference type="PANTHER" id="PTHR21485">
    <property type="entry name" value="HAD SUPERFAMILY MEMBERS CMAS AND KDSC"/>
    <property type="match status" value="1"/>
</dbReference>
<dbReference type="RefSeq" id="WP_224140303.1">
    <property type="nucleotide sequence ID" value="NZ_JAIQUM010000043.1"/>
</dbReference>
<sequence>MNEVVGIIPARGGSKRLPKKNITKLNGLPMIEYTIMAAKKCPLVNRVLVSTENEEIATISKKAGAEVPFIRPSELAQDHSNVIDTCLHLLKELKNKEGYEPDVIVLLQPTSPLRTERHIDEALRLLQQKDADSVLSVCPMEFTLNSMLEFTHEETMTPFFSELDLKHFETNKHVFRLNGAIYAVKTSYLKKNKSFYSEKTYPYLMSPNESIDIDTEFDFQIASFLMGKEKK</sequence>
<dbReference type="InterPro" id="IPR050793">
    <property type="entry name" value="CMP-NeuNAc_synthase"/>
</dbReference>
<dbReference type="Pfam" id="PF02348">
    <property type="entry name" value="CTP_transf_3"/>
    <property type="match status" value="1"/>
</dbReference>
<organism evidence="1 2">
    <name type="scientific">Metabacillus rhizolycopersici</name>
    <dbReference type="NCBI Taxonomy" id="2875709"/>
    <lineage>
        <taxon>Bacteria</taxon>
        <taxon>Bacillati</taxon>
        <taxon>Bacillota</taxon>
        <taxon>Bacilli</taxon>
        <taxon>Bacillales</taxon>
        <taxon>Bacillaceae</taxon>
        <taxon>Metabacillus</taxon>
    </lineage>
</organism>
<reference evidence="1" key="1">
    <citation type="submission" date="2024-05" db="EMBL/GenBank/DDBJ databases">
        <title>Metabacillus sp. nov., isolated from the rhizosphere soil of tomato plants.</title>
        <authorList>
            <person name="Ma R."/>
        </authorList>
    </citation>
    <scope>NUCLEOTIDE SEQUENCE</scope>
    <source>
        <strain evidence="1">DBTR6</strain>
    </source>
</reference>
<comment type="caution">
    <text evidence="1">The sequence shown here is derived from an EMBL/GenBank/DDBJ whole genome shotgun (WGS) entry which is preliminary data.</text>
</comment>
<dbReference type="GO" id="GO:0016779">
    <property type="term" value="F:nucleotidyltransferase activity"/>
    <property type="evidence" value="ECO:0007669"/>
    <property type="project" value="UniProtKB-KW"/>
</dbReference>
<evidence type="ECO:0000313" key="1">
    <source>
        <dbReference type="EMBL" id="MBZ5751968.1"/>
    </source>
</evidence>
<dbReference type="InterPro" id="IPR003329">
    <property type="entry name" value="Cytidylyl_trans"/>
</dbReference>
<name>A0ABS7UVG6_9BACI</name>
<dbReference type="PANTHER" id="PTHR21485:SF6">
    <property type="entry name" value="N-ACYLNEURAMINATE CYTIDYLYLTRANSFERASE-RELATED"/>
    <property type="match status" value="1"/>
</dbReference>
<keyword evidence="1" id="KW-0808">Transferase</keyword>
<keyword evidence="2" id="KW-1185">Reference proteome</keyword>
<dbReference type="InterPro" id="IPR029044">
    <property type="entry name" value="Nucleotide-diphossugar_trans"/>
</dbReference>
<gene>
    <name evidence="1" type="ORF">K9V48_17355</name>
</gene>